<feature type="compositionally biased region" description="Basic and acidic residues" evidence="2">
    <location>
        <begin position="534"/>
        <end position="549"/>
    </location>
</feature>
<organism evidence="3 4">
    <name type="scientific">Lacunisphaera limnophila</name>
    <dbReference type="NCBI Taxonomy" id="1838286"/>
    <lineage>
        <taxon>Bacteria</taxon>
        <taxon>Pseudomonadati</taxon>
        <taxon>Verrucomicrobiota</taxon>
        <taxon>Opitutia</taxon>
        <taxon>Opitutales</taxon>
        <taxon>Opitutaceae</taxon>
        <taxon>Lacunisphaera</taxon>
    </lineage>
</organism>
<evidence type="ECO:0000256" key="2">
    <source>
        <dbReference type="SAM" id="MobiDB-lite"/>
    </source>
</evidence>
<keyword evidence="1" id="KW-0175">Coiled coil</keyword>
<accession>A0A1D8AYX0</accession>
<proteinExistence type="predicted"/>
<protein>
    <submittedName>
        <fullName evidence="3">Uncharacterized protein</fullName>
    </submittedName>
</protein>
<evidence type="ECO:0000313" key="4">
    <source>
        <dbReference type="Proteomes" id="UP000095228"/>
    </source>
</evidence>
<dbReference type="Proteomes" id="UP000095228">
    <property type="component" value="Chromosome"/>
</dbReference>
<evidence type="ECO:0000313" key="3">
    <source>
        <dbReference type="EMBL" id="AOS46086.1"/>
    </source>
</evidence>
<sequence>MKNKYIKRRGHIYAVVRKPESVEHLSPTSVLHEVHKEYALQLKQHSNGLIGTDITPPGKLKFSSLGGGLVFNGTGAAIRGPEFEDILNRCRHERGYYLAPESARGGGYYYRPRDVDPVRQLALTVFPAHAHALIALESAGKTSARVINGLISDLRAVFVQETPYEPLAFSVHPEESMLHIHLCYSVVDERHNLLHEGNQLGQPAKNFLGMGRIGTLRLVEFGLWPESDAVDIRDTIRRKLRQFGSVPIDWRLHETLDGHLEAYFRASRDPKVTLAYEVALEAYRKHVQVVRATRPDVLIEANANLRDQLDRANARLKAPQGLQVVESPAQAIKLLDDITDLIMQLSARKVPPAHLLYAADHVVPVVTGGWRVSPQLVRIADAFCANPQYAQHATDLAEALSEANTTAEVTSQAFRERNLQLDQISSICEKLEEAEARIDVLEGELRDLTPTEAIQLLQGIVQMLPLLFHRKEVPEKLGFATEYVVPDRTGGWRIAPALMLMVSRIISDPDNANMVEELRHALSEAVSTAQATSRAKEQKRDRNDQQPRR</sequence>
<dbReference type="AlphaFoldDB" id="A0A1D8AYX0"/>
<feature type="region of interest" description="Disordered" evidence="2">
    <location>
        <begin position="526"/>
        <end position="549"/>
    </location>
</feature>
<dbReference type="EMBL" id="CP016094">
    <property type="protein sequence ID" value="AOS46086.1"/>
    <property type="molecule type" value="Genomic_DNA"/>
</dbReference>
<gene>
    <name evidence="3" type="ORF">Verru16b_03181</name>
</gene>
<keyword evidence="4" id="KW-1185">Reference proteome</keyword>
<evidence type="ECO:0000256" key="1">
    <source>
        <dbReference type="SAM" id="Coils"/>
    </source>
</evidence>
<dbReference type="RefSeq" id="WP_069963170.1">
    <property type="nucleotide sequence ID" value="NZ_CP016094.1"/>
</dbReference>
<name>A0A1D8AYX0_9BACT</name>
<feature type="coiled-coil region" evidence="1">
    <location>
        <begin position="424"/>
        <end position="451"/>
    </location>
</feature>
<dbReference type="KEGG" id="obg:Verru16b_03181"/>
<dbReference type="STRING" id="1838286.Verru16b_03181"/>
<reference evidence="3 4" key="1">
    <citation type="submission" date="2016-06" db="EMBL/GenBank/DDBJ databases">
        <title>Three novel species with peptidoglycan cell walls form the new genus Lacunisphaera gen. nov. in the family Opitutaceae of the verrucomicrobial subdivision 4.</title>
        <authorList>
            <person name="Rast P."/>
            <person name="Gloeckner I."/>
            <person name="Jogler M."/>
            <person name="Boedeker C."/>
            <person name="Jeske O."/>
            <person name="Wiegand S."/>
            <person name="Reinhardt R."/>
            <person name="Schumann P."/>
            <person name="Rohde M."/>
            <person name="Spring S."/>
            <person name="Gloeckner F.O."/>
            <person name="Jogler C."/>
        </authorList>
    </citation>
    <scope>NUCLEOTIDE SEQUENCE [LARGE SCALE GENOMIC DNA]</scope>
    <source>
        <strain evidence="3 4">IG16b</strain>
    </source>
</reference>